<dbReference type="Proteomes" id="UP000434870">
    <property type="component" value="Unassembled WGS sequence"/>
</dbReference>
<evidence type="ECO:0000313" key="8">
    <source>
        <dbReference type="Proteomes" id="UP000434870"/>
    </source>
</evidence>
<protein>
    <submittedName>
        <fullName evidence="3">Uncharacterized protein</fullName>
    </submittedName>
</protein>
<dbReference type="Proteomes" id="UP000293465">
    <property type="component" value="Unassembled WGS sequence"/>
</dbReference>
<name>A0A4Q5KUD2_9GAMM</name>
<accession>A0A4Q5KUD2</accession>
<evidence type="ECO:0000313" key="6">
    <source>
        <dbReference type="Proteomes" id="UP000294063"/>
    </source>
</evidence>
<evidence type="ECO:0000313" key="5">
    <source>
        <dbReference type="Proteomes" id="UP000293465"/>
    </source>
</evidence>
<keyword evidence="7" id="KW-1185">Reference proteome</keyword>
<evidence type="ECO:0000313" key="1">
    <source>
        <dbReference type="EMBL" id="KAB2826641.1"/>
    </source>
</evidence>
<evidence type="ECO:0000313" key="3">
    <source>
        <dbReference type="EMBL" id="RYU51607.1"/>
    </source>
</evidence>
<reference evidence="5 6" key="1">
    <citation type="submission" date="2019-02" db="EMBL/GenBank/DDBJ databases">
        <title>Genome sequences of Aliivibrio finisterrensis strains from farmed Atlantic salmon.</title>
        <authorList>
            <person name="Bowman J.P."/>
        </authorList>
    </citation>
    <scope>NUCLEOTIDE SEQUENCE [LARGE SCALE GENOMIC DNA]</scope>
    <source>
        <strain evidence="4 7">A21</strain>
        <strain evidence="2 5">A32</strain>
        <strain evidence="3 6">A46</strain>
    </source>
</reference>
<proteinExistence type="predicted"/>
<evidence type="ECO:0000313" key="7">
    <source>
        <dbReference type="Proteomes" id="UP000294166"/>
    </source>
</evidence>
<gene>
    <name evidence="2" type="ORF">ERW49_01330</name>
    <name evidence="4" type="ORF">ERW53_11265</name>
    <name evidence="3" type="ORF">ERW57_09395</name>
    <name evidence="1" type="ORF">F8B77_01755</name>
</gene>
<evidence type="ECO:0000313" key="2">
    <source>
        <dbReference type="EMBL" id="RYU48798.1"/>
    </source>
</evidence>
<dbReference type="EMBL" id="WBVP01000001">
    <property type="protein sequence ID" value="KAB2826641.1"/>
    <property type="molecule type" value="Genomic_DNA"/>
</dbReference>
<dbReference type="AlphaFoldDB" id="A0A4Q5KUD2"/>
<organism evidence="3 6">
    <name type="scientific">Aliivibrio finisterrensis</name>
    <dbReference type="NCBI Taxonomy" id="511998"/>
    <lineage>
        <taxon>Bacteria</taxon>
        <taxon>Pseudomonadati</taxon>
        <taxon>Pseudomonadota</taxon>
        <taxon>Gammaproteobacteria</taxon>
        <taxon>Vibrionales</taxon>
        <taxon>Vibrionaceae</taxon>
        <taxon>Aliivibrio</taxon>
    </lineage>
</organism>
<dbReference type="EMBL" id="SEZN01000018">
    <property type="protein sequence ID" value="RYU64123.1"/>
    <property type="molecule type" value="Genomic_DNA"/>
</dbReference>
<evidence type="ECO:0000313" key="4">
    <source>
        <dbReference type="EMBL" id="RYU64123.1"/>
    </source>
</evidence>
<dbReference type="Proteomes" id="UP000294063">
    <property type="component" value="Unassembled WGS sequence"/>
</dbReference>
<dbReference type="EMBL" id="SEZK01000013">
    <property type="protein sequence ID" value="RYU51607.1"/>
    <property type="molecule type" value="Genomic_DNA"/>
</dbReference>
<dbReference type="Proteomes" id="UP000294166">
    <property type="component" value="Unassembled WGS sequence"/>
</dbReference>
<sequence length="20" mass="2406">MFFVIFATPCFCDHCRVLKQ</sequence>
<reference evidence="1 8" key="2">
    <citation type="submission" date="2019-09" db="EMBL/GenBank/DDBJ databases">
        <title>Genome of Aliivibrio finisterrensis LMG 23869 (type strain).</title>
        <authorList>
            <person name="Bowman J.P."/>
        </authorList>
    </citation>
    <scope>NUCLEOTIDE SEQUENCE [LARGE SCALE GENOMIC DNA]</scope>
    <source>
        <strain evidence="1 8">LMG 23869</strain>
    </source>
</reference>
<dbReference type="EMBL" id="SEZJ01000001">
    <property type="protein sequence ID" value="RYU48798.1"/>
    <property type="molecule type" value="Genomic_DNA"/>
</dbReference>
<comment type="caution">
    <text evidence="3">The sequence shown here is derived from an EMBL/GenBank/DDBJ whole genome shotgun (WGS) entry which is preliminary data.</text>
</comment>